<dbReference type="InterPro" id="IPR020904">
    <property type="entry name" value="Sc_DH/Rdtase_CS"/>
</dbReference>
<accession>A0ABT9STJ9</accession>
<dbReference type="CDD" id="cd05233">
    <property type="entry name" value="SDR_c"/>
    <property type="match status" value="1"/>
</dbReference>
<evidence type="ECO:0000259" key="4">
    <source>
        <dbReference type="SMART" id="SM00822"/>
    </source>
</evidence>
<dbReference type="Gene3D" id="3.40.50.720">
    <property type="entry name" value="NAD(P)-binding Rossmann-like Domain"/>
    <property type="match status" value="1"/>
</dbReference>
<dbReference type="Pfam" id="PF00106">
    <property type="entry name" value="adh_short"/>
    <property type="match status" value="1"/>
</dbReference>
<protein>
    <submittedName>
        <fullName evidence="5">Short-subunit dehydrogenase</fullName>
    </submittedName>
</protein>
<dbReference type="RefSeq" id="WP_306846975.1">
    <property type="nucleotide sequence ID" value="NZ_JAUSSK010000001.1"/>
</dbReference>
<dbReference type="InterPro" id="IPR036291">
    <property type="entry name" value="NAD(P)-bd_dom_sf"/>
</dbReference>
<proteinExistence type="inferred from homology"/>
<gene>
    <name evidence="5" type="ORF">J2T07_000482</name>
</gene>
<evidence type="ECO:0000313" key="6">
    <source>
        <dbReference type="Proteomes" id="UP001237737"/>
    </source>
</evidence>
<dbReference type="PANTHER" id="PTHR44196">
    <property type="entry name" value="DEHYDROGENASE/REDUCTASE SDR FAMILY MEMBER 7B"/>
    <property type="match status" value="1"/>
</dbReference>
<keyword evidence="6" id="KW-1185">Reference proteome</keyword>
<feature type="domain" description="Ketoreductase" evidence="4">
    <location>
        <begin position="8"/>
        <end position="188"/>
    </location>
</feature>
<sequence length="269" mass="28926">MSLDLRSQRILLTGAAGGIGRELAEALAARGARLGLLGRTDASVASLDHLVATQRMDAIVIQADLTDASARRAAVWRMVQAYGGLDVLINLAGVLDFRFFDEADASAITRALQVNIEAPMQMAREVLPAMLGRGSGRIVNVGSTFGSIGYPGFAAYSASKFALRGFSQALRRELHGTGVGVTYVAPRAVRTAFNPPAVHLMAERKLMHMDEPSWVATRIVHAIEHERNEAYLGFPESLFARLNGVFPSLVDGALKKVLPDLSHHARSTP</sequence>
<evidence type="ECO:0000256" key="1">
    <source>
        <dbReference type="ARBA" id="ARBA00006484"/>
    </source>
</evidence>
<dbReference type="PROSITE" id="PS00061">
    <property type="entry name" value="ADH_SHORT"/>
    <property type="match status" value="1"/>
</dbReference>
<organism evidence="5 6">
    <name type="scientific">Luteibacter jiangsuensis</name>
    <dbReference type="NCBI Taxonomy" id="637577"/>
    <lineage>
        <taxon>Bacteria</taxon>
        <taxon>Pseudomonadati</taxon>
        <taxon>Pseudomonadota</taxon>
        <taxon>Gammaproteobacteria</taxon>
        <taxon>Lysobacterales</taxon>
        <taxon>Rhodanobacteraceae</taxon>
        <taxon>Luteibacter</taxon>
    </lineage>
</organism>
<dbReference type="EMBL" id="JAUSSK010000001">
    <property type="protein sequence ID" value="MDQ0008323.1"/>
    <property type="molecule type" value="Genomic_DNA"/>
</dbReference>
<comment type="caution">
    <text evidence="5">The sequence shown here is derived from an EMBL/GenBank/DDBJ whole genome shotgun (WGS) entry which is preliminary data.</text>
</comment>
<dbReference type="InterPro" id="IPR057326">
    <property type="entry name" value="KR_dom"/>
</dbReference>
<evidence type="ECO:0000256" key="3">
    <source>
        <dbReference type="RuleBase" id="RU000363"/>
    </source>
</evidence>
<dbReference type="PRINTS" id="PR00081">
    <property type="entry name" value="GDHRDH"/>
</dbReference>
<dbReference type="PRINTS" id="PR00080">
    <property type="entry name" value="SDRFAMILY"/>
</dbReference>
<dbReference type="NCBIfam" id="NF006565">
    <property type="entry name" value="PRK09072.1"/>
    <property type="match status" value="1"/>
</dbReference>
<dbReference type="Proteomes" id="UP001237737">
    <property type="component" value="Unassembled WGS sequence"/>
</dbReference>
<dbReference type="SUPFAM" id="SSF51735">
    <property type="entry name" value="NAD(P)-binding Rossmann-fold domains"/>
    <property type="match status" value="1"/>
</dbReference>
<dbReference type="InterPro" id="IPR002347">
    <property type="entry name" value="SDR_fam"/>
</dbReference>
<dbReference type="PANTHER" id="PTHR44196:SF1">
    <property type="entry name" value="DEHYDROGENASE_REDUCTASE SDR FAMILY MEMBER 7B"/>
    <property type="match status" value="1"/>
</dbReference>
<evidence type="ECO:0000256" key="2">
    <source>
        <dbReference type="ARBA" id="ARBA00023002"/>
    </source>
</evidence>
<evidence type="ECO:0000313" key="5">
    <source>
        <dbReference type="EMBL" id="MDQ0008323.1"/>
    </source>
</evidence>
<keyword evidence="2" id="KW-0560">Oxidoreductase</keyword>
<reference evidence="5 6" key="1">
    <citation type="submission" date="2023-07" db="EMBL/GenBank/DDBJ databases">
        <title>Sorghum-associated microbial communities from plants grown in Nebraska, USA.</title>
        <authorList>
            <person name="Schachtman D."/>
        </authorList>
    </citation>
    <scope>NUCLEOTIDE SEQUENCE [LARGE SCALE GENOMIC DNA]</scope>
    <source>
        <strain evidence="5 6">CC60</strain>
    </source>
</reference>
<name>A0ABT9STJ9_9GAMM</name>
<comment type="similarity">
    <text evidence="1 3">Belongs to the short-chain dehydrogenases/reductases (SDR) family.</text>
</comment>
<dbReference type="SMART" id="SM00822">
    <property type="entry name" value="PKS_KR"/>
    <property type="match status" value="1"/>
</dbReference>